<evidence type="ECO:0000313" key="1">
    <source>
        <dbReference type="EMBL" id="GKY89070.1"/>
    </source>
</evidence>
<comment type="caution">
    <text evidence="1">The sequence shown here is derived from an EMBL/GenBank/DDBJ whole genome shotgun (WGS) entry which is preliminary data.</text>
</comment>
<dbReference type="InterPro" id="IPR011008">
    <property type="entry name" value="Dimeric_a/b-barrel"/>
</dbReference>
<organism evidence="1 2">
    <name type="scientific">Sinisalibacter aestuarii</name>
    <dbReference type="NCBI Taxonomy" id="2949426"/>
    <lineage>
        <taxon>Bacteria</taxon>
        <taxon>Pseudomonadati</taxon>
        <taxon>Pseudomonadota</taxon>
        <taxon>Alphaproteobacteria</taxon>
        <taxon>Rhodobacterales</taxon>
        <taxon>Roseobacteraceae</taxon>
        <taxon>Sinisalibacter</taxon>
    </lineage>
</organism>
<gene>
    <name evidence="1" type="ORF">STA1M1_29390</name>
</gene>
<evidence type="ECO:0008006" key="3">
    <source>
        <dbReference type="Google" id="ProtNLM"/>
    </source>
</evidence>
<proteinExistence type="predicted"/>
<dbReference type="PANTHER" id="PTHR40257:SF1">
    <property type="entry name" value="DUF1330 DOMAIN-CONTAINING PROTEIN"/>
    <property type="match status" value="1"/>
</dbReference>
<dbReference type="EMBL" id="BROH01000009">
    <property type="protein sequence ID" value="GKY89070.1"/>
    <property type="molecule type" value="Genomic_DNA"/>
</dbReference>
<dbReference type="Proteomes" id="UP001144205">
    <property type="component" value="Unassembled WGS sequence"/>
</dbReference>
<evidence type="ECO:0000313" key="2">
    <source>
        <dbReference type="Proteomes" id="UP001144205"/>
    </source>
</evidence>
<accession>A0ABQ5LVP8</accession>
<keyword evidence="2" id="KW-1185">Reference proteome</keyword>
<protein>
    <recommendedName>
        <fullName evidence="3">DUF1330 domain-containing protein</fullName>
    </recommendedName>
</protein>
<reference evidence="1" key="1">
    <citation type="journal article" date="2023" name="Int. J. Syst. Evol. Microbiol.">
        <title>Sinisalibacter aestuarii sp. nov., isolated from estuarine sediment of the Arakawa River.</title>
        <authorList>
            <person name="Arafat S.T."/>
            <person name="Hirano S."/>
            <person name="Sato A."/>
            <person name="Takeuchi K."/>
            <person name="Yasuda T."/>
            <person name="Terahara T."/>
            <person name="Hamada M."/>
            <person name="Kobayashi T."/>
        </authorList>
    </citation>
    <scope>NUCLEOTIDE SEQUENCE</scope>
    <source>
        <strain evidence="1">B-399</strain>
    </source>
</reference>
<dbReference type="SUPFAM" id="SSF54909">
    <property type="entry name" value="Dimeric alpha+beta barrel"/>
    <property type="match status" value="1"/>
</dbReference>
<sequence>MTHIAPTESSAAALIARGMDSPATMLNLLKFRDIADYSHAPDLAPARPISGAAAYGIYEAAIAPLLKASGGEVLFAGEGGAWFIGPEAERWDRVLLVRQTSIASFLAFAQDSRAQAAGHHRTAALEDSRLLPLTAA</sequence>
<name>A0ABQ5LVP8_9RHOB</name>
<dbReference type="Gene3D" id="3.30.70.100">
    <property type="match status" value="1"/>
</dbReference>
<dbReference type="PANTHER" id="PTHR40257">
    <property type="match status" value="1"/>
</dbReference>
<dbReference type="RefSeq" id="WP_281843105.1">
    <property type="nucleotide sequence ID" value="NZ_BROH01000009.1"/>
</dbReference>